<accession>A0ABM3RQX7</accession>
<dbReference type="Gene3D" id="3.30.420.10">
    <property type="entry name" value="Ribonuclease H-like superfamily/Ribonuclease H"/>
    <property type="match status" value="1"/>
</dbReference>
<protein>
    <recommendedName>
        <fullName evidence="2">Reverse transcriptase domain-containing protein</fullName>
    </recommendedName>
</protein>
<dbReference type="RefSeq" id="XP_056698014.1">
    <property type="nucleotide sequence ID" value="XM_056842036.1"/>
</dbReference>
<keyword evidence="1" id="KW-0511">Multifunctional enzyme</keyword>
<gene>
    <name evidence="4" type="primary">LOC110790798</name>
</gene>
<dbReference type="Gene3D" id="3.10.10.10">
    <property type="entry name" value="HIV Type 1 Reverse Transcriptase, subunit A, domain 1"/>
    <property type="match status" value="1"/>
</dbReference>
<dbReference type="InterPro" id="IPR036397">
    <property type="entry name" value="RNaseH_sf"/>
</dbReference>
<dbReference type="InterPro" id="IPR043502">
    <property type="entry name" value="DNA/RNA_pol_sf"/>
</dbReference>
<dbReference type="PANTHER" id="PTHR37984:SF5">
    <property type="entry name" value="PROTEIN NYNRIN-LIKE"/>
    <property type="match status" value="1"/>
</dbReference>
<dbReference type="Pfam" id="PF17919">
    <property type="entry name" value="RT_RNaseH_2"/>
    <property type="match status" value="1"/>
</dbReference>
<evidence type="ECO:0000259" key="2">
    <source>
        <dbReference type="PROSITE" id="PS50878"/>
    </source>
</evidence>
<reference evidence="3" key="1">
    <citation type="journal article" date="2021" name="Nat. Commun.">
        <title>Genomic analyses provide insights into spinach domestication and the genetic basis of agronomic traits.</title>
        <authorList>
            <person name="Cai X."/>
            <person name="Sun X."/>
            <person name="Xu C."/>
            <person name="Sun H."/>
            <person name="Wang X."/>
            <person name="Ge C."/>
            <person name="Zhang Z."/>
            <person name="Wang Q."/>
            <person name="Fei Z."/>
            <person name="Jiao C."/>
            <person name="Wang Q."/>
        </authorList>
    </citation>
    <scope>NUCLEOTIDE SEQUENCE [LARGE SCALE GENOMIC DNA]</scope>
    <source>
        <strain evidence="3">cv. Varoflay</strain>
    </source>
</reference>
<reference evidence="4" key="2">
    <citation type="submission" date="2025-08" db="UniProtKB">
        <authorList>
            <consortium name="RefSeq"/>
        </authorList>
    </citation>
    <scope>IDENTIFICATION</scope>
    <source>
        <tissue evidence="4">Leaf</tissue>
    </source>
</reference>
<dbReference type="InterPro" id="IPR043128">
    <property type="entry name" value="Rev_trsase/Diguanyl_cyclase"/>
</dbReference>
<evidence type="ECO:0000313" key="3">
    <source>
        <dbReference type="Proteomes" id="UP000813463"/>
    </source>
</evidence>
<dbReference type="InterPro" id="IPR041577">
    <property type="entry name" value="RT_RNaseH_2"/>
</dbReference>
<feature type="domain" description="Reverse transcriptase" evidence="2">
    <location>
        <begin position="1"/>
        <end position="180"/>
    </location>
</feature>
<dbReference type="CDD" id="cd01647">
    <property type="entry name" value="RT_LTR"/>
    <property type="match status" value="1"/>
</dbReference>
<keyword evidence="3" id="KW-1185">Reference proteome</keyword>
<dbReference type="SUPFAM" id="SSF56672">
    <property type="entry name" value="DNA/RNA polymerases"/>
    <property type="match status" value="1"/>
</dbReference>
<dbReference type="Gene3D" id="3.30.70.270">
    <property type="match status" value="2"/>
</dbReference>
<dbReference type="PANTHER" id="PTHR37984">
    <property type="entry name" value="PROTEIN CBG26694"/>
    <property type="match status" value="1"/>
</dbReference>
<dbReference type="Proteomes" id="UP000813463">
    <property type="component" value="Chromosome 4"/>
</dbReference>
<organism evidence="3 4">
    <name type="scientific">Spinacia oleracea</name>
    <name type="common">Spinach</name>
    <dbReference type="NCBI Taxonomy" id="3562"/>
    <lineage>
        <taxon>Eukaryota</taxon>
        <taxon>Viridiplantae</taxon>
        <taxon>Streptophyta</taxon>
        <taxon>Embryophyta</taxon>
        <taxon>Tracheophyta</taxon>
        <taxon>Spermatophyta</taxon>
        <taxon>Magnoliopsida</taxon>
        <taxon>eudicotyledons</taxon>
        <taxon>Gunneridae</taxon>
        <taxon>Pentapetalae</taxon>
        <taxon>Caryophyllales</taxon>
        <taxon>Chenopodiaceae</taxon>
        <taxon>Chenopodioideae</taxon>
        <taxon>Anserineae</taxon>
        <taxon>Spinacia</taxon>
    </lineage>
</organism>
<dbReference type="PROSITE" id="PS50878">
    <property type="entry name" value="RT_POL"/>
    <property type="match status" value="1"/>
</dbReference>
<dbReference type="GeneID" id="110790798"/>
<evidence type="ECO:0000256" key="1">
    <source>
        <dbReference type="ARBA" id="ARBA00023268"/>
    </source>
</evidence>
<name>A0ABM3RQX7_SPIOL</name>
<dbReference type="Pfam" id="PF00078">
    <property type="entry name" value="RVT_1"/>
    <property type="match status" value="1"/>
</dbReference>
<proteinExistence type="predicted"/>
<sequence>MTVVKNAQDELISTRTVTGWRMCIDYRQLNLSTNKDHFPLPFIDQMLERLTKHKYFSFLDGYSGFFQIPINPEDQEKTTFTCPYGKFSYRRMPFGLCNAPRTFQRCMMSIFGDMLEEEMEVFMDDFSVGGATYDECLVNLEKCLERCEKVQLVLNWEKCHFMVQEGIVLGHKVSHLGIEVDRAKIEVIEKLPPPVNVKGIRSFLGHAGFYSRFIKDFSLIARPLTNLLQKECDFQFDVACLKAFNTLKHALVSTPIVQTSDWSLPFELMCDARDYSVGGVLGQRKDKKLHVIYYMCKTLNQAQSNYTTTEKEFLAIVHAFEKFRTYLVGAENVVVDHLSRLELGDGAKDDVPIEDALRDDTLYIVKRSPLPWFVDNVNYLACGVIPEDLSTQQRRKLKYDARRYVWNDPVLLRRCLDGLLRRCVPNEEFANVLRMCHSYPCGGHMGGDKTASKTVAKNRKDWAIKLDDALWAYRTAFKTPIGMTPYKLVYGKNCHLPVELEHRDMWAIKTLNFELSCAGERRLLDLHELEEVRMNAYVSASIYKSRSKQYHDARIEKREFKEGEKVLLYNSRLKLFPGKLKSRWSGPFDVVRVFSHGAIEIRGEYSGPFKFNGHRLKNYYIGDSLGLRRAEKERLGNGEAADTVVAGKKRCPLKKVHLSQSRRRHASLMRTVPLPRACQMMMGIDEDDVQWLTDTPVEAAKMRMKEQLSVVAAGMVVLTTEEHRQEVVVVVVVVFESLLDGLQKGFAKEVNKKKNYIIVGLQP</sequence>
<evidence type="ECO:0000313" key="4">
    <source>
        <dbReference type="RefSeq" id="XP_056698014.1"/>
    </source>
</evidence>
<dbReference type="InterPro" id="IPR000477">
    <property type="entry name" value="RT_dom"/>
</dbReference>
<dbReference type="InterPro" id="IPR050951">
    <property type="entry name" value="Retrovirus_Pol_polyprotein"/>
</dbReference>